<evidence type="ECO:0000313" key="8">
    <source>
        <dbReference type="EMBL" id="OYN84585.1"/>
    </source>
</evidence>
<dbReference type="AlphaFoldDB" id="A0A255E4Z5"/>
<proteinExistence type="predicted"/>
<dbReference type="InterPro" id="IPR018076">
    <property type="entry name" value="T2SS_GspF_dom"/>
</dbReference>
<protein>
    <recommendedName>
        <fullName evidence="7">Type II secretion system protein GspF domain-containing protein</fullName>
    </recommendedName>
</protein>
<keyword evidence="4 6" id="KW-1133">Transmembrane helix</keyword>
<dbReference type="PANTHER" id="PTHR35007:SF4">
    <property type="entry name" value="CONSERVED TRANSMEMBRANE PROTEIN-RELATED"/>
    <property type="match status" value="1"/>
</dbReference>
<organism evidence="8 9">
    <name type="scientific">Parenemella sanctibonifatiensis</name>
    <dbReference type="NCBI Taxonomy" id="2016505"/>
    <lineage>
        <taxon>Bacteria</taxon>
        <taxon>Bacillati</taxon>
        <taxon>Actinomycetota</taxon>
        <taxon>Actinomycetes</taxon>
        <taxon>Propionibacteriales</taxon>
        <taxon>Propionibacteriaceae</taxon>
        <taxon>Parenemella</taxon>
    </lineage>
</organism>
<evidence type="ECO:0000256" key="2">
    <source>
        <dbReference type="ARBA" id="ARBA00022475"/>
    </source>
</evidence>
<dbReference type="GO" id="GO:0005886">
    <property type="term" value="C:plasma membrane"/>
    <property type="evidence" value="ECO:0007669"/>
    <property type="project" value="UniProtKB-SubCell"/>
</dbReference>
<gene>
    <name evidence="8" type="ORF">CGZ92_12150</name>
</gene>
<evidence type="ECO:0000256" key="1">
    <source>
        <dbReference type="ARBA" id="ARBA00004651"/>
    </source>
</evidence>
<dbReference type="EMBL" id="NMVI01000027">
    <property type="protein sequence ID" value="OYN84585.1"/>
    <property type="molecule type" value="Genomic_DNA"/>
</dbReference>
<reference evidence="8 9" key="1">
    <citation type="submission" date="2017-07" db="EMBL/GenBank/DDBJ databases">
        <title>Draft whole genome sequences of clinical Proprionibacteriaceae strains.</title>
        <authorList>
            <person name="Bernier A.-M."/>
            <person name="Bernard K."/>
            <person name="Domingo M.-C."/>
        </authorList>
    </citation>
    <scope>NUCLEOTIDE SEQUENCE [LARGE SCALE GENOMIC DNA]</scope>
    <source>
        <strain evidence="8 9">NML 160184</strain>
    </source>
</reference>
<name>A0A255E4Z5_9ACTN</name>
<feature type="transmembrane region" description="Helical" evidence="6">
    <location>
        <begin position="230"/>
        <end position="253"/>
    </location>
</feature>
<accession>A0A255E4Z5</accession>
<evidence type="ECO:0000256" key="5">
    <source>
        <dbReference type="ARBA" id="ARBA00023136"/>
    </source>
</evidence>
<evidence type="ECO:0000256" key="4">
    <source>
        <dbReference type="ARBA" id="ARBA00022989"/>
    </source>
</evidence>
<keyword evidence="3 6" id="KW-0812">Transmembrane</keyword>
<comment type="caution">
    <text evidence="8">The sequence shown here is derived from an EMBL/GenBank/DDBJ whole genome shotgun (WGS) entry which is preliminary data.</text>
</comment>
<dbReference type="Proteomes" id="UP000216533">
    <property type="component" value="Unassembled WGS sequence"/>
</dbReference>
<evidence type="ECO:0000256" key="6">
    <source>
        <dbReference type="SAM" id="Phobius"/>
    </source>
</evidence>
<evidence type="ECO:0000256" key="3">
    <source>
        <dbReference type="ARBA" id="ARBA00022692"/>
    </source>
</evidence>
<keyword evidence="5 6" id="KW-0472">Membrane</keyword>
<feature type="domain" description="Type II secretion system protein GspF" evidence="7">
    <location>
        <begin position="100"/>
        <end position="217"/>
    </location>
</feature>
<dbReference type="Pfam" id="PF00482">
    <property type="entry name" value="T2SSF"/>
    <property type="match status" value="1"/>
</dbReference>
<sequence length="270" mass="28019">MTLAVAVLAGMAAWCWFPPARSRRLAPVPPTRAASRRRPVLPALALVAVVVLLCGIGWGAIGITVALVVALTGCTALVSLLRWRQRAAVRRRREEVGQACDALAAQLGLGQSVAAALRTVAAECPVLSEAAAVVGLGGSPVPVWRRQSREQGADALLDLARAWQVAVAAGGPMGPTLQRMGEQLRRDRELQRMVETELGTARMTGQLLVGLPVVGLALGAGLGGDPVAFLLGHVVGQICLVAGVLLACLGLLWTEALARVPGLTTEVAKP</sequence>
<keyword evidence="2" id="KW-1003">Cell membrane</keyword>
<feature type="transmembrane region" description="Helical" evidence="6">
    <location>
        <begin position="46"/>
        <end position="78"/>
    </location>
</feature>
<evidence type="ECO:0000313" key="9">
    <source>
        <dbReference type="Proteomes" id="UP000216533"/>
    </source>
</evidence>
<evidence type="ECO:0000259" key="7">
    <source>
        <dbReference type="Pfam" id="PF00482"/>
    </source>
</evidence>
<feature type="transmembrane region" description="Helical" evidence="6">
    <location>
        <begin position="207"/>
        <end position="224"/>
    </location>
</feature>
<dbReference type="PANTHER" id="PTHR35007">
    <property type="entry name" value="INTEGRAL MEMBRANE PROTEIN-RELATED"/>
    <property type="match status" value="1"/>
</dbReference>
<dbReference type="RefSeq" id="WP_094451649.1">
    <property type="nucleotide sequence ID" value="NZ_NMVI01000027.1"/>
</dbReference>
<comment type="subcellular location">
    <subcellularLocation>
        <location evidence="1">Cell membrane</location>
        <topology evidence="1">Multi-pass membrane protein</topology>
    </subcellularLocation>
</comment>